<name>A0ABR1E8W4_NECAM</name>
<protein>
    <submittedName>
        <fullName evidence="1">Uncharacterized protein</fullName>
    </submittedName>
</protein>
<sequence length="70" mass="8246">MFNNQNKLYTNICFVAKMKPLMWIFLFLLKGDLVGSRHKKWAPSITKSTFKFRNKAGEKDFAPKFLEINC</sequence>
<dbReference type="EMBL" id="JAVFWL010000005">
    <property type="protein sequence ID" value="KAK6758913.1"/>
    <property type="molecule type" value="Genomic_DNA"/>
</dbReference>
<proteinExistence type="predicted"/>
<evidence type="ECO:0000313" key="1">
    <source>
        <dbReference type="EMBL" id="KAK6758913.1"/>
    </source>
</evidence>
<dbReference type="Proteomes" id="UP001303046">
    <property type="component" value="Unassembled WGS sequence"/>
</dbReference>
<gene>
    <name evidence="1" type="primary">Necator_chrV.g21048</name>
    <name evidence="1" type="ORF">RB195_016255</name>
</gene>
<comment type="caution">
    <text evidence="1">The sequence shown here is derived from an EMBL/GenBank/DDBJ whole genome shotgun (WGS) entry which is preliminary data.</text>
</comment>
<keyword evidence="2" id="KW-1185">Reference proteome</keyword>
<accession>A0ABR1E8W4</accession>
<organism evidence="1 2">
    <name type="scientific">Necator americanus</name>
    <name type="common">Human hookworm</name>
    <dbReference type="NCBI Taxonomy" id="51031"/>
    <lineage>
        <taxon>Eukaryota</taxon>
        <taxon>Metazoa</taxon>
        <taxon>Ecdysozoa</taxon>
        <taxon>Nematoda</taxon>
        <taxon>Chromadorea</taxon>
        <taxon>Rhabditida</taxon>
        <taxon>Rhabditina</taxon>
        <taxon>Rhabditomorpha</taxon>
        <taxon>Strongyloidea</taxon>
        <taxon>Ancylostomatidae</taxon>
        <taxon>Bunostominae</taxon>
        <taxon>Necator</taxon>
    </lineage>
</organism>
<evidence type="ECO:0000313" key="2">
    <source>
        <dbReference type="Proteomes" id="UP001303046"/>
    </source>
</evidence>
<reference evidence="1 2" key="1">
    <citation type="submission" date="2023-08" db="EMBL/GenBank/DDBJ databases">
        <title>A Necator americanus chromosomal reference genome.</title>
        <authorList>
            <person name="Ilik V."/>
            <person name="Petrzelkova K.J."/>
            <person name="Pardy F."/>
            <person name="Fuh T."/>
            <person name="Niatou-Singa F.S."/>
            <person name="Gouil Q."/>
            <person name="Baker L."/>
            <person name="Ritchie M.E."/>
            <person name="Jex A.R."/>
            <person name="Gazzola D."/>
            <person name="Li H."/>
            <person name="Toshio Fujiwara R."/>
            <person name="Zhan B."/>
            <person name="Aroian R.V."/>
            <person name="Pafco B."/>
            <person name="Schwarz E.M."/>
        </authorList>
    </citation>
    <scope>NUCLEOTIDE SEQUENCE [LARGE SCALE GENOMIC DNA]</scope>
    <source>
        <strain evidence="1 2">Aroian</strain>
        <tissue evidence="1">Whole animal</tissue>
    </source>
</reference>